<dbReference type="AlphaFoldDB" id="A0A9P3LXV8"/>
<feature type="transmembrane region" description="Helical" evidence="1">
    <location>
        <begin position="12"/>
        <end position="29"/>
    </location>
</feature>
<evidence type="ECO:0000256" key="1">
    <source>
        <dbReference type="SAM" id="Phobius"/>
    </source>
</evidence>
<protein>
    <submittedName>
        <fullName evidence="2">Uncharacterized protein</fullName>
    </submittedName>
</protein>
<proteinExistence type="predicted"/>
<reference evidence="2" key="2">
    <citation type="journal article" date="2022" name="Microbiol. Resour. Announc.">
        <title>Whole-Genome Sequence of Entomortierella parvispora E1425, a Mucoromycotan Fungus Associated with Burkholderiaceae-Related Endosymbiotic Bacteria.</title>
        <authorList>
            <person name="Herlambang A."/>
            <person name="Guo Y."/>
            <person name="Takashima Y."/>
            <person name="Narisawa K."/>
            <person name="Ohta H."/>
            <person name="Nishizawa T."/>
        </authorList>
    </citation>
    <scope>NUCLEOTIDE SEQUENCE</scope>
    <source>
        <strain evidence="2">E1425</strain>
    </source>
</reference>
<sequence length="94" mass="10494">MPRLNLSKPSHVMITWAVLTVASASFYTVTKNDIYLRRRVQAVPSETIPTKTGLSWEERIALDEENAAKKGYRVNYKDIRDSTAAVTSSTSSSD</sequence>
<keyword evidence="1" id="KW-0472">Membrane</keyword>
<accession>A0A9P3LXV8</accession>
<evidence type="ECO:0000313" key="2">
    <source>
        <dbReference type="EMBL" id="GJJ74559.1"/>
    </source>
</evidence>
<keyword evidence="3" id="KW-1185">Reference proteome</keyword>
<comment type="caution">
    <text evidence="2">The sequence shown here is derived from an EMBL/GenBank/DDBJ whole genome shotgun (WGS) entry which is preliminary data.</text>
</comment>
<reference evidence="2" key="1">
    <citation type="submission" date="2021-11" db="EMBL/GenBank/DDBJ databases">
        <authorList>
            <person name="Herlambang A."/>
            <person name="Guo Y."/>
            <person name="Takashima Y."/>
            <person name="Nishizawa T."/>
        </authorList>
    </citation>
    <scope>NUCLEOTIDE SEQUENCE</scope>
    <source>
        <strain evidence="2">E1425</strain>
    </source>
</reference>
<dbReference type="EMBL" id="BQFW01000009">
    <property type="protein sequence ID" value="GJJ74559.1"/>
    <property type="molecule type" value="Genomic_DNA"/>
</dbReference>
<keyword evidence="1" id="KW-0812">Transmembrane</keyword>
<keyword evidence="1" id="KW-1133">Transmembrane helix</keyword>
<gene>
    <name evidence="2" type="ORF">EMPS_06917</name>
</gene>
<evidence type="ECO:0000313" key="3">
    <source>
        <dbReference type="Proteomes" id="UP000827284"/>
    </source>
</evidence>
<dbReference type="OrthoDB" id="2308699at2759"/>
<name>A0A9P3LXV8_9FUNG</name>
<dbReference type="Proteomes" id="UP000827284">
    <property type="component" value="Unassembled WGS sequence"/>
</dbReference>
<organism evidence="2 3">
    <name type="scientific">Entomortierella parvispora</name>
    <dbReference type="NCBI Taxonomy" id="205924"/>
    <lineage>
        <taxon>Eukaryota</taxon>
        <taxon>Fungi</taxon>
        <taxon>Fungi incertae sedis</taxon>
        <taxon>Mucoromycota</taxon>
        <taxon>Mortierellomycotina</taxon>
        <taxon>Mortierellomycetes</taxon>
        <taxon>Mortierellales</taxon>
        <taxon>Mortierellaceae</taxon>
        <taxon>Entomortierella</taxon>
    </lineage>
</organism>